<reference evidence="2" key="1">
    <citation type="submission" date="2016-04" db="EMBL/GenBank/DDBJ databases">
        <authorList>
            <person name="Nguyen H.D."/>
            <person name="Samba Siva P."/>
            <person name="Cullis J."/>
            <person name="Levesque C.A."/>
            <person name="Hambleton S."/>
        </authorList>
    </citation>
    <scope>NUCLEOTIDE SEQUENCE</scope>
    <source>
        <strain evidence="2">DAOMC 236426</strain>
    </source>
</reference>
<evidence type="ECO:0000313" key="2">
    <source>
        <dbReference type="EMBL" id="KAE8240907.1"/>
    </source>
</evidence>
<comment type="caution">
    <text evidence="2">The sequence shown here is derived from an EMBL/GenBank/DDBJ whole genome shotgun (WGS) entry which is preliminary data.</text>
</comment>
<sequence>MCLLRPWELQREREAERQEGRTAPAAAVPFSIVAAMSSWVTTGAAAVVVEVGAAAAASVAAGAAGAEHSSTLGSTLTDLRLAASSSSSQLPSRPPSLPSCRG</sequence>
<protein>
    <submittedName>
        <fullName evidence="2">Uncharacterized protein</fullName>
    </submittedName>
</protein>
<dbReference type="EMBL" id="LWDE02001438">
    <property type="protein sequence ID" value="KAE8240907.1"/>
    <property type="molecule type" value="Genomic_DNA"/>
</dbReference>
<gene>
    <name evidence="2" type="ORF">A4X06_0g7737</name>
</gene>
<evidence type="ECO:0000256" key="1">
    <source>
        <dbReference type="SAM" id="MobiDB-lite"/>
    </source>
</evidence>
<feature type="region of interest" description="Disordered" evidence="1">
    <location>
        <begin position="83"/>
        <end position="102"/>
    </location>
</feature>
<reference evidence="2" key="2">
    <citation type="journal article" date="2019" name="IMA Fungus">
        <title>Genome sequencing and comparison of five Tilletia species to identify candidate genes for the detection of regulated species infecting wheat.</title>
        <authorList>
            <person name="Nguyen H.D.T."/>
            <person name="Sultana T."/>
            <person name="Kesanakurti P."/>
            <person name="Hambleton S."/>
        </authorList>
    </citation>
    <scope>NUCLEOTIDE SEQUENCE</scope>
    <source>
        <strain evidence="2">DAOMC 236426</strain>
    </source>
</reference>
<organism evidence="2 3">
    <name type="scientific">Tilletia controversa</name>
    <name type="common">dwarf bunt fungus</name>
    <dbReference type="NCBI Taxonomy" id="13291"/>
    <lineage>
        <taxon>Eukaryota</taxon>
        <taxon>Fungi</taxon>
        <taxon>Dikarya</taxon>
        <taxon>Basidiomycota</taxon>
        <taxon>Ustilaginomycotina</taxon>
        <taxon>Exobasidiomycetes</taxon>
        <taxon>Tilletiales</taxon>
        <taxon>Tilletiaceae</taxon>
        <taxon>Tilletia</taxon>
    </lineage>
</organism>
<name>A0A8X7STF5_9BASI</name>
<feature type="compositionally biased region" description="Pro residues" evidence="1">
    <location>
        <begin position="92"/>
        <end position="102"/>
    </location>
</feature>
<dbReference type="AlphaFoldDB" id="A0A8X7STF5"/>
<proteinExistence type="predicted"/>
<evidence type="ECO:0000313" key="3">
    <source>
        <dbReference type="Proteomes" id="UP000077684"/>
    </source>
</evidence>
<dbReference type="Proteomes" id="UP000077684">
    <property type="component" value="Unassembled WGS sequence"/>
</dbReference>
<keyword evidence="3" id="KW-1185">Reference proteome</keyword>
<accession>A0A8X7STF5</accession>